<dbReference type="SMART" id="SM00633">
    <property type="entry name" value="Glyco_10"/>
    <property type="match status" value="1"/>
</dbReference>
<dbReference type="InterPro" id="IPR001919">
    <property type="entry name" value="CBD2"/>
</dbReference>
<keyword evidence="16" id="KW-1185">Reference proteome</keyword>
<dbReference type="SUPFAM" id="SSF51445">
    <property type="entry name" value="(Trans)glycosidases"/>
    <property type="match status" value="1"/>
</dbReference>
<dbReference type="SUPFAM" id="SSF49384">
    <property type="entry name" value="Carbohydrate-binding domain"/>
    <property type="match status" value="1"/>
</dbReference>
<dbReference type="Proteomes" id="UP001651050">
    <property type="component" value="Unassembled WGS sequence"/>
</dbReference>
<evidence type="ECO:0000256" key="7">
    <source>
        <dbReference type="ARBA" id="ARBA00023277"/>
    </source>
</evidence>
<dbReference type="RefSeq" id="WP_416345591.1">
    <property type="nucleotide sequence ID" value="NZ_JALQCY010000006.1"/>
</dbReference>
<dbReference type="Pfam" id="PF00553">
    <property type="entry name" value="CBM_2"/>
    <property type="match status" value="1"/>
</dbReference>
<dbReference type="InterPro" id="IPR012291">
    <property type="entry name" value="CBM2_carb-bd_dom_sf"/>
</dbReference>
<feature type="compositionally biased region" description="Basic and acidic residues" evidence="11">
    <location>
        <begin position="1"/>
        <end position="16"/>
    </location>
</feature>
<dbReference type="Gene3D" id="2.60.40.290">
    <property type="match status" value="1"/>
</dbReference>
<evidence type="ECO:0000256" key="4">
    <source>
        <dbReference type="ARBA" id="ARBA00022729"/>
    </source>
</evidence>
<protein>
    <recommendedName>
        <fullName evidence="10">Beta-xylanase</fullName>
        <ecNumber evidence="10">3.2.1.8</ecNumber>
    </recommendedName>
</protein>
<accession>A0ABT0J8J6</accession>
<comment type="similarity">
    <text evidence="2 10">Belongs to the glycosyl hydrolase 10 (cellulase F) family.</text>
</comment>
<gene>
    <name evidence="15" type="ORF">M1843_18520</name>
</gene>
<dbReference type="PANTHER" id="PTHR31490:SF88">
    <property type="entry name" value="BETA-XYLANASE"/>
    <property type="match status" value="1"/>
</dbReference>
<keyword evidence="9 10" id="KW-0624">Polysaccharide degradation</keyword>
<dbReference type="InterPro" id="IPR008965">
    <property type="entry name" value="CBM2/CBM3_carb-bd_dom_sf"/>
</dbReference>
<sequence>MHDASTRQQPEVDVRPARARGRRSTVAGATALAVAGATVAAAAALLPTAHAAEPEPLRDAAARHGRTVGVALSPGHLSQPGYAAIAEREFSLVVAENAMKWDATEPSRGQFSWSQADQVADFATRHDTELYGHTLVWHSQLPGWVDGISDPADLRDAMTDHVAAVAGRYAGQVDAWDVVNEMWDEDGTRRDSVFQRVLGDGYIAEALHAARAADPQADLCLNDYNIEGINAKSNAMYDLVADLKADGVPVDCVGLQAHLIGGQVPSTLQANLQRFADLGVDVRLTELDIRVPVPASAASLTQQAADYRAVTEACLAVERCTGITVWGVDDGHSWVPDVFPGQGAALLWDASYQPKPAYTAFAAAWGADPGDGGPTDPPTDPPADGDCAVTWTANAWATGYTGSVTVTNTSGVAWPSWTLEAELPAGQRLDQGWSAAWSQSGPTLSAVNAAWNGSVAAGASVSVGYNASHTGDTSAPDAVTVNGAACAIG</sequence>
<comment type="catalytic activity">
    <reaction evidence="1 10">
        <text>Endohydrolysis of (1-&gt;4)-beta-D-xylosidic linkages in xylans.</text>
        <dbReference type="EC" id="3.2.1.8"/>
    </reaction>
</comment>
<name>A0ABT0J8J6_9MICO</name>
<keyword evidence="7 10" id="KW-0119">Carbohydrate metabolism</keyword>
<dbReference type="PROSITE" id="PS00561">
    <property type="entry name" value="CBM2_A"/>
    <property type="match status" value="1"/>
</dbReference>
<evidence type="ECO:0000256" key="5">
    <source>
        <dbReference type="ARBA" id="ARBA00022801"/>
    </source>
</evidence>
<keyword evidence="6" id="KW-0136">Cellulose degradation</keyword>
<keyword evidence="12" id="KW-1133">Transmembrane helix</keyword>
<evidence type="ECO:0000256" key="9">
    <source>
        <dbReference type="ARBA" id="ARBA00023326"/>
    </source>
</evidence>
<reference evidence="15 16" key="1">
    <citation type="submission" date="2022-02" db="EMBL/GenBank/DDBJ databases">
        <title>The car tank lid bacteriome: a reservoir of bacteria with potential in bioremediation of fuel.</title>
        <authorList>
            <person name="Vidal-Verdu A."/>
            <person name="Gomez-Martinez D."/>
            <person name="Latorre-Perez A."/>
            <person name="Pereto J."/>
            <person name="Porcar M."/>
        </authorList>
    </citation>
    <scope>NUCLEOTIDE SEQUENCE [LARGE SCALE GENOMIC DNA]</scope>
    <source>
        <strain evidence="15 16">4D.3</strain>
    </source>
</reference>
<keyword evidence="3" id="KW-0858">Xylan degradation</keyword>
<evidence type="ECO:0000256" key="8">
    <source>
        <dbReference type="ARBA" id="ARBA00023295"/>
    </source>
</evidence>
<dbReference type="PROSITE" id="PS51318">
    <property type="entry name" value="TAT"/>
    <property type="match status" value="1"/>
</dbReference>
<dbReference type="PROSITE" id="PS51760">
    <property type="entry name" value="GH10_2"/>
    <property type="match status" value="1"/>
</dbReference>
<organism evidence="15 16">
    <name type="scientific">Isoptericola peretonis</name>
    <dbReference type="NCBI Taxonomy" id="2918523"/>
    <lineage>
        <taxon>Bacteria</taxon>
        <taxon>Bacillati</taxon>
        <taxon>Actinomycetota</taxon>
        <taxon>Actinomycetes</taxon>
        <taxon>Micrococcales</taxon>
        <taxon>Promicromonosporaceae</taxon>
        <taxon>Isoptericola</taxon>
    </lineage>
</organism>
<dbReference type="PRINTS" id="PR00134">
    <property type="entry name" value="GLHYDRLASE10"/>
</dbReference>
<dbReference type="InterPro" id="IPR018366">
    <property type="entry name" value="CBM2_CS"/>
</dbReference>
<feature type="domain" description="GH10" evidence="14">
    <location>
        <begin position="51"/>
        <end position="364"/>
    </location>
</feature>
<evidence type="ECO:0000256" key="2">
    <source>
        <dbReference type="ARBA" id="ARBA00007495"/>
    </source>
</evidence>
<dbReference type="PANTHER" id="PTHR31490">
    <property type="entry name" value="GLYCOSYL HYDROLASE"/>
    <property type="match status" value="1"/>
</dbReference>
<dbReference type="Pfam" id="PF00331">
    <property type="entry name" value="Glyco_hydro_10"/>
    <property type="match status" value="1"/>
</dbReference>
<evidence type="ECO:0000256" key="12">
    <source>
        <dbReference type="SAM" id="Phobius"/>
    </source>
</evidence>
<dbReference type="EMBL" id="JALQCY010000006">
    <property type="protein sequence ID" value="MCK9795744.1"/>
    <property type="molecule type" value="Genomic_DNA"/>
</dbReference>
<keyword evidence="8 10" id="KW-0326">Glycosidase</keyword>
<comment type="caution">
    <text evidence="15">The sequence shown here is derived from an EMBL/GenBank/DDBJ whole genome shotgun (WGS) entry which is preliminary data.</text>
</comment>
<evidence type="ECO:0000259" key="14">
    <source>
        <dbReference type="PROSITE" id="PS51760"/>
    </source>
</evidence>
<evidence type="ECO:0000256" key="1">
    <source>
        <dbReference type="ARBA" id="ARBA00000681"/>
    </source>
</evidence>
<keyword evidence="5 10" id="KW-0378">Hydrolase</keyword>
<keyword evidence="12" id="KW-0812">Transmembrane</keyword>
<feature type="region of interest" description="Disordered" evidence="11">
    <location>
        <begin position="1"/>
        <end position="22"/>
    </location>
</feature>
<dbReference type="InterPro" id="IPR006311">
    <property type="entry name" value="TAT_signal"/>
</dbReference>
<dbReference type="InterPro" id="IPR001000">
    <property type="entry name" value="GH10_dom"/>
</dbReference>
<dbReference type="PROSITE" id="PS51173">
    <property type="entry name" value="CBM2"/>
    <property type="match status" value="1"/>
</dbReference>
<evidence type="ECO:0000256" key="3">
    <source>
        <dbReference type="ARBA" id="ARBA00022651"/>
    </source>
</evidence>
<proteinExistence type="inferred from homology"/>
<feature type="transmembrane region" description="Helical" evidence="12">
    <location>
        <begin position="25"/>
        <end position="46"/>
    </location>
</feature>
<keyword evidence="12" id="KW-0472">Membrane</keyword>
<dbReference type="InterPro" id="IPR044846">
    <property type="entry name" value="GH10"/>
</dbReference>
<dbReference type="EC" id="3.2.1.8" evidence="10"/>
<dbReference type="SMART" id="SM00637">
    <property type="entry name" value="CBD_II"/>
    <property type="match status" value="1"/>
</dbReference>
<evidence type="ECO:0000256" key="10">
    <source>
        <dbReference type="RuleBase" id="RU361174"/>
    </source>
</evidence>
<evidence type="ECO:0000256" key="6">
    <source>
        <dbReference type="ARBA" id="ARBA00023001"/>
    </source>
</evidence>
<feature type="domain" description="CBM2" evidence="13">
    <location>
        <begin position="380"/>
        <end position="489"/>
    </location>
</feature>
<evidence type="ECO:0000313" key="15">
    <source>
        <dbReference type="EMBL" id="MCK9795744.1"/>
    </source>
</evidence>
<keyword evidence="4" id="KW-0732">Signal</keyword>
<evidence type="ECO:0000313" key="16">
    <source>
        <dbReference type="Proteomes" id="UP001651050"/>
    </source>
</evidence>
<evidence type="ECO:0000259" key="13">
    <source>
        <dbReference type="PROSITE" id="PS51173"/>
    </source>
</evidence>
<evidence type="ECO:0000256" key="11">
    <source>
        <dbReference type="SAM" id="MobiDB-lite"/>
    </source>
</evidence>
<dbReference type="InterPro" id="IPR017853">
    <property type="entry name" value="GH"/>
</dbReference>
<dbReference type="Gene3D" id="3.20.20.80">
    <property type="entry name" value="Glycosidases"/>
    <property type="match status" value="1"/>
</dbReference>